<evidence type="ECO:0000256" key="7">
    <source>
        <dbReference type="ARBA" id="ARBA00023049"/>
    </source>
</evidence>
<dbReference type="Gene3D" id="3.40.390.10">
    <property type="entry name" value="Collagenase (Catalytic Domain)"/>
    <property type="match status" value="1"/>
</dbReference>
<dbReference type="SUPFAM" id="SSF55486">
    <property type="entry name" value="Metalloproteases ('zincins'), catalytic domain"/>
    <property type="match status" value="1"/>
</dbReference>
<dbReference type="PRINTS" id="PR00786">
    <property type="entry name" value="NEPRILYSIN"/>
</dbReference>
<feature type="domain" description="Peptidase M13 C-terminal" evidence="9">
    <location>
        <begin position="480"/>
        <end position="677"/>
    </location>
</feature>
<dbReference type="GO" id="GO:0005886">
    <property type="term" value="C:plasma membrane"/>
    <property type="evidence" value="ECO:0007669"/>
    <property type="project" value="TreeGrafter"/>
</dbReference>
<dbReference type="Pfam" id="PF05649">
    <property type="entry name" value="Peptidase_M13_N"/>
    <property type="match status" value="1"/>
</dbReference>
<comment type="similarity">
    <text evidence="2">Belongs to the peptidase M13 family.</text>
</comment>
<evidence type="ECO:0000256" key="6">
    <source>
        <dbReference type="ARBA" id="ARBA00022833"/>
    </source>
</evidence>
<dbReference type="Gene3D" id="1.10.1380.10">
    <property type="entry name" value="Neutral endopeptidase , domain2"/>
    <property type="match status" value="1"/>
</dbReference>
<evidence type="ECO:0000313" key="11">
    <source>
        <dbReference type="EMBL" id="KAA5533108.1"/>
    </source>
</evidence>
<dbReference type="RefSeq" id="WP_150032856.1">
    <property type="nucleotide sequence ID" value="NZ_VWSH01000003.1"/>
</dbReference>
<keyword evidence="12" id="KW-1185">Reference proteome</keyword>
<comment type="caution">
    <text evidence="11">The sequence shown here is derived from an EMBL/GenBank/DDBJ whole genome shotgun (WGS) entry which is preliminary data.</text>
</comment>
<dbReference type="InterPro" id="IPR018497">
    <property type="entry name" value="Peptidase_M13_C"/>
</dbReference>
<dbReference type="PANTHER" id="PTHR11733:SF167">
    <property type="entry name" value="FI17812P1-RELATED"/>
    <property type="match status" value="1"/>
</dbReference>
<evidence type="ECO:0000256" key="8">
    <source>
        <dbReference type="SAM" id="SignalP"/>
    </source>
</evidence>
<evidence type="ECO:0000259" key="9">
    <source>
        <dbReference type="Pfam" id="PF01431"/>
    </source>
</evidence>
<protein>
    <submittedName>
        <fullName evidence="11">M13 family metallopeptidase</fullName>
    </submittedName>
</protein>
<keyword evidence="5" id="KW-0378">Hydrolase</keyword>
<organism evidence="11 12">
    <name type="scientific">Taibaiella lutea</name>
    <dbReference type="NCBI Taxonomy" id="2608001"/>
    <lineage>
        <taxon>Bacteria</taxon>
        <taxon>Pseudomonadati</taxon>
        <taxon>Bacteroidota</taxon>
        <taxon>Chitinophagia</taxon>
        <taxon>Chitinophagales</taxon>
        <taxon>Chitinophagaceae</taxon>
        <taxon>Taibaiella</taxon>
    </lineage>
</organism>
<feature type="domain" description="Peptidase M13 N-terminal" evidence="10">
    <location>
        <begin position="51"/>
        <end position="428"/>
    </location>
</feature>
<dbReference type="InterPro" id="IPR024079">
    <property type="entry name" value="MetalloPept_cat_dom_sf"/>
</dbReference>
<keyword evidence="7" id="KW-0482">Metalloprotease</keyword>
<dbReference type="PANTHER" id="PTHR11733">
    <property type="entry name" value="ZINC METALLOPROTEASE FAMILY M13 NEPRILYSIN-RELATED"/>
    <property type="match status" value="1"/>
</dbReference>
<keyword evidence="8" id="KW-0732">Signal</keyword>
<accession>A0A5M6CD50</accession>
<dbReference type="InterPro" id="IPR000718">
    <property type="entry name" value="Peptidase_M13"/>
</dbReference>
<dbReference type="Proteomes" id="UP000323632">
    <property type="component" value="Unassembled WGS sequence"/>
</dbReference>
<dbReference type="Pfam" id="PF01431">
    <property type="entry name" value="Peptidase_M13"/>
    <property type="match status" value="1"/>
</dbReference>
<feature type="signal peptide" evidence="8">
    <location>
        <begin position="1"/>
        <end position="19"/>
    </location>
</feature>
<comment type="cofactor">
    <cofactor evidence="1">
        <name>Zn(2+)</name>
        <dbReference type="ChEBI" id="CHEBI:29105"/>
    </cofactor>
</comment>
<gene>
    <name evidence="11" type="ORF">F0919_11175</name>
</gene>
<evidence type="ECO:0000256" key="3">
    <source>
        <dbReference type="ARBA" id="ARBA00022670"/>
    </source>
</evidence>
<dbReference type="InterPro" id="IPR008753">
    <property type="entry name" value="Peptidase_M13_N"/>
</dbReference>
<keyword evidence="6" id="KW-0862">Zinc</keyword>
<dbReference type="InterPro" id="IPR042089">
    <property type="entry name" value="Peptidase_M13_dom_2"/>
</dbReference>
<keyword evidence="4" id="KW-0479">Metal-binding</keyword>
<keyword evidence="3" id="KW-0645">Protease</keyword>
<dbReference type="AlphaFoldDB" id="A0A5M6CD50"/>
<evidence type="ECO:0000256" key="2">
    <source>
        <dbReference type="ARBA" id="ARBA00007357"/>
    </source>
</evidence>
<dbReference type="GO" id="GO:0016485">
    <property type="term" value="P:protein processing"/>
    <property type="evidence" value="ECO:0007669"/>
    <property type="project" value="TreeGrafter"/>
</dbReference>
<evidence type="ECO:0000259" key="10">
    <source>
        <dbReference type="Pfam" id="PF05649"/>
    </source>
</evidence>
<sequence>MRIANLLLSSVAVGTLGLAASCQSTGDGTAAKSDFKFIDRANMDTTVKATDNFFLYANGAWLNTAKIPGDRSRWGSFDELGERTLNDLHTLLEDAAKSNAAEGSKERMAGDFYKSGMDSVTIDKAGITPLKPVLDRISAITNTQQLMDEIAMENTQGVGGVFSFGVGPDDKNVTKEICQFGQGGLGLSTKDDYFAKDARSAQIREKYLLYIQQILQLMGQDEATAKANADKIFKLETAFASASLAPVEMRDPQKLYNKFDLATINKMTPGMDWKVLMDKLKASGQDTVLVGMPKFFVEFAKQLSATPIETWKLYLSYNFTSDMAPYLSKDFSDARFNFYSKELRGIEQQQPRWKRVNNIINNAIGEQLGQLYVDKHFKPEAKQRMLELVNNLQKAFSERINGLDWMSEATKQKGLAKLNTFIKKIGYPDKWKDYSTLKIVPNNYVQNVLNASAFEYNYMMNKLGKPVDKTEWGMTPQTVNAYYNPAFNEIVFPAAILQFPFFDFNADDAVNYGGIGAVIGHEMTHGFDDQGAQYDADGNLKDWWTPEDKTKFTERTQRVVHQFDAYTVLDSIHVNGSLTQGENIADLGGVTIAYTAFKKTKQGQSNELIDGFTPDQRFFLSWAQVWRGKAKPETSMELIKTDPHSPGIWRCNGPLSNFEPFYKAFGVKEGDKMWRADSVRAKIW</sequence>
<feature type="chain" id="PRO_5024270999" evidence="8">
    <location>
        <begin position="20"/>
        <end position="684"/>
    </location>
</feature>
<evidence type="ECO:0000313" key="12">
    <source>
        <dbReference type="Proteomes" id="UP000323632"/>
    </source>
</evidence>
<dbReference type="GO" id="GO:0004222">
    <property type="term" value="F:metalloendopeptidase activity"/>
    <property type="evidence" value="ECO:0007669"/>
    <property type="project" value="InterPro"/>
</dbReference>
<dbReference type="PROSITE" id="PS51257">
    <property type="entry name" value="PROKAR_LIPOPROTEIN"/>
    <property type="match status" value="1"/>
</dbReference>
<dbReference type="GO" id="GO:0046872">
    <property type="term" value="F:metal ion binding"/>
    <property type="evidence" value="ECO:0007669"/>
    <property type="project" value="UniProtKB-KW"/>
</dbReference>
<dbReference type="EMBL" id="VWSH01000003">
    <property type="protein sequence ID" value="KAA5533108.1"/>
    <property type="molecule type" value="Genomic_DNA"/>
</dbReference>
<name>A0A5M6CD50_9BACT</name>
<dbReference type="PROSITE" id="PS51885">
    <property type="entry name" value="NEPRILYSIN"/>
    <property type="match status" value="1"/>
</dbReference>
<reference evidence="11 12" key="1">
    <citation type="submission" date="2019-09" db="EMBL/GenBank/DDBJ databases">
        <title>Genome sequence and assembly of Taibaiella sp.</title>
        <authorList>
            <person name="Chhetri G."/>
        </authorList>
    </citation>
    <scope>NUCLEOTIDE SEQUENCE [LARGE SCALE GENOMIC DNA]</scope>
    <source>
        <strain evidence="11 12">KVB11</strain>
    </source>
</reference>
<evidence type="ECO:0000256" key="5">
    <source>
        <dbReference type="ARBA" id="ARBA00022801"/>
    </source>
</evidence>
<proteinExistence type="inferred from homology"/>
<evidence type="ECO:0000256" key="1">
    <source>
        <dbReference type="ARBA" id="ARBA00001947"/>
    </source>
</evidence>
<dbReference type="CDD" id="cd08662">
    <property type="entry name" value="M13"/>
    <property type="match status" value="1"/>
</dbReference>
<evidence type="ECO:0000256" key="4">
    <source>
        <dbReference type="ARBA" id="ARBA00022723"/>
    </source>
</evidence>